<organism evidence="7 8">
    <name type="scientific">Aquirufa nivalisilvae</name>
    <dbReference type="NCBI Taxonomy" id="2516557"/>
    <lineage>
        <taxon>Bacteria</taxon>
        <taxon>Pseudomonadati</taxon>
        <taxon>Bacteroidota</taxon>
        <taxon>Cytophagia</taxon>
        <taxon>Cytophagales</taxon>
        <taxon>Flectobacillaceae</taxon>
        <taxon>Aquirufa</taxon>
    </lineage>
</organism>
<evidence type="ECO:0000256" key="3">
    <source>
        <dbReference type="ARBA" id="ARBA00023082"/>
    </source>
</evidence>
<dbReference type="PANTHER" id="PTHR43133">
    <property type="entry name" value="RNA POLYMERASE ECF-TYPE SIGMA FACTO"/>
    <property type="match status" value="1"/>
</dbReference>
<evidence type="ECO:0008006" key="9">
    <source>
        <dbReference type="Google" id="ProtNLM"/>
    </source>
</evidence>
<dbReference type="AlphaFoldDB" id="A0A2S2DV51"/>
<feature type="domain" description="RNA polymerase sigma factor 70 region 4 type 2" evidence="6">
    <location>
        <begin position="127"/>
        <end position="178"/>
    </location>
</feature>
<accession>A0A2S2DV51</accession>
<dbReference type="InterPro" id="IPR007627">
    <property type="entry name" value="RNA_pol_sigma70_r2"/>
</dbReference>
<keyword evidence="4" id="KW-0804">Transcription</keyword>
<protein>
    <recommendedName>
        <fullName evidence="9">Sigma-70 family RNA polymerase sigma factor</fullName>
    </recommendedName>
</protein>
<evidence type="ECO:0000256" key="4">
    <source>
        <dbReference type="ARBA" id="ARBA00023163"/>
    </source>
</evidence>
<gene>
    <name evidence="7" type="ORF">HME7025_01338</name>
</gene>
<feature type="domain" description="RNA polymerase sigma-70 region 2" evidence="5">
    <location>
        <begin position="25"/>
        <end position="88"/>
    </location>
</feature>
<keyword evidence="3" id="KW-0731">Sigma factor</keyword>
<dbReference type="InterPro" id="IPR013249">
    <property type="entry name" value="RNA_pol_sigma70_r4_t2"/>
</dbReference>
<dbReference type="InterPro" id="IPR014284">
    <property type="entry name" value="RNA_pol_sigma-70_dom"/>
</dbReference>
<dbReference type="GO" id="GO:0006352">
    <property type="term" value="P:DNA-templated transcription initiation"/>
    <property type="evidence" value="ECO:0007669"/>
    <property type="project" value="InterPro"/>
</dbReference>
<evidence type="ECO:0000259" key="6">
    <source>
        <dbReference type="Pfam" id="PF08281"/>
    </source>
</evidence>
<keyword evidence="2" id="KW-0805">Transcription regulation</keyword>
<dbReference type="Gene3D" id="1.10.10.10">
    <property type="entry name" value="Winged helix-like DNA-binding domain superfamily/Winged helix DNA-binding domain"/>
    <property type="match status" value="1"/>
</dbReference>
<comment type="similarity">
    <text evidence="1">Belongs to the sigma-70 factor family. ECF subfamily.</text>
</comment>
<dbReference type="GO" id="GO:0016987">
    <property type="term" value="F:sigma factor activity"/>
    <property type="evidence" value="ECO:0007669"/>
    <property type="project" value="UniProtKB-KW"/>
</dbReference>
<evidence type="ECO:0000313" key="7">
    <source>
        <dbReference type="EMBL" id="AWL09199.1"/>
    </source>
</evidence>
<dbReference type="EMBL" id="CP029346">
    <property type="protein sequence ID" value="AWL09199.1"/>
    <property type="molecule type" value="Genomic_DNA"/>
</dbReference>
<dbReference type="KEGG" id="psez:HME7025_01338"/>
<dbReference type="InterPro" id="IPR039425">
    <property type="entry name" value="RNA_pol_sigma-70-like"/>
</dbReference>
<dbReference type="SUPFAM" id="SSF88659">
    <property type="entry name" value="Sigma3 and sigma4 domains of RNA polymerase sigma factors"/>
    <property type="match status" value="1"/>
</dbReference>
<reference evidence="8" key="1">
    <citation type="submission" date="2018-05" db="EMBL/GenBank/DDBJ databases">
        <title>Pseudarcicella sp. HME7025 Genome sequencing and assembly.</title>
        <authorList>
            <person name="Kim H."/>
            <person name="Kang H."/>
            <person name="Joh K."/>
        </authorList>
    </citation>
    <scope>NUCLEOTIDE SEQUENCE [LARGE SCALE GENOMIC DNA]</scope>
    <source>
        <strain evidence="8">HME7025</strain>
    </source>
</reference>
<dbReference type="RefSeq" id="WP_109322898.1">
    <property type="nucleotide sequence ID" value="NZ_CP029346.1"/>
</dbReference>
<dbReference type="InterPro" id="IPR013324">
    <property type="entry name" value="RNA_pol_sigma_r3/r4-like"/>
</dbReference>
<dbReference type="Proteomes" id="UP000245468">
    <property type="component" value="Chromosome"/>
</dbReference>
<dbReference type="Pfam" id="PF04542">
    <property type="entry name" value="Sigma70_r2"/>
    <property type="match status" value="1"/>
</dbReference>
<dbReference type="Gene3D" id="1.10.1740.10">
    <property type="match status" value="1"/>
</dbReference>
<dbReference type="InterPro" id="IPR036388">
    <property type="entry name" value="WH-like_DNA-bd_sf"/>
</dbReference>
<dbReference type="GO" id="GO:0003677">
    <property type="term" value="F:DNA binding"/>
    <property type="evidence" value="ECO:0007669"/>
    <property type="project" value="InterPro"/>
</dbReference>
<evidence type="ECO:0000259" key="5">
    <source>
        <dbReference type="Pfam" id="PF04542"/>
    </source>
</evidence>
<evidence type="ECO:0000256" key="2">
    <source>
        <dbReference type="ARBA" id="ARBA00023015"/>
    </source>
</evidence>
<dbReference type="NCBIfam" id="TIGR02937">
    <property type="entry name" value="sigma70-ECF"/>
    <property type="match status" value="1"/>
</dbReference>
<dbReference type="InterPro" id="IPR013325">
    <property type="entry name" value="RNA_pol_sigma_r2"/>
</dbReference>
<dbReference type="PANTHER" id="PTHR43133:SF46">
    <property type="entry name" value="RNA POLYMERASE SIGMA-70 FACTOR ECF SUBFAMILY"/>
    <property type="match status" value="1"/>
</dbReference>
<evidence type="ECO:0000313" key="8">
    <source>
        <dbReference type="Proteomes" id="UP000245468"/>
    </source>
</evidence>
<evidence type="ECO:0000256" key="1">
    <source>
        <dbReference type="ARBA" id="ARBA00010641"/>
    </source>
</evidence>
<keyword evidence="8" id="KW-1185">Reference proteome</keyword>
<dbReference type="OrthoDB" id="9150024at2"/>
<sequence>MKQSINEVEVWDQFRNGNHQAFTSLYQHFVQPLYSYSMGITSDKELIKDCLHDLFVELWRNHASLGPTTSVKFYLMASIKRKLVRHLDGQLKNSQHHANYYLETADRDNSQEYRMIRMEDELATNKQLSHCLLKLSKRQREAISLKFYHNMDTDQISQSMKINPQSVYNLIFGALRQMKELMVYENVAF</sequence>
<proteinExistence type="inferred from homology"/>
<name>A0A2S2DV51_9BACT</name>
<dbReference type="Pfam" id="PF08281">
    <property type="entry name" value="Sigma70_r4_2"/>
    <property type="match status" value="1"/>
</dbReference>
<dbReference type="SUPFAM" id="SSF88946">
    <property type="entry name" value="Sigma2 domain of RNA polymerase sigma factors"/>
    <property type="match status" value="1"/>
</dbReference>